<name>A0A6S6RY76_9BACT</name>
<evidence type="ECO:0000313" key="1">
    <source>
        <dbReference type="EMBL" id="CAA6800274.1"/>
    </source>
</evidence>
<sequence>MKLHLLFLLAFLSIVFFNRCDLVPSSSSESKETGVVFPNTRFTSVTAYHFEGIEGVSIINKEGILNPTIKKEKKLTKEEVNSFLRTINDPKTYGGLYKECFKPRLGLVFYNENKAVAHISICFECSQQNAFPLIKAYTDTPTDAHGYSAEGFLNLTRFCHHLGFGQCGE</sequence>
<reference evidence="1" key="1">
    <citation type="submission" date="2020-01" db="EMBL/GenBank/DDBJ databases">
        <authorList>
            <person name="Meier V. D."/>
            <person name="Meier V D."/>
        </authorList>
    </citation>
    <scope>NUCLEOTIDE SEQUENCE</scope>
    <source>
        <strain evidence="1">HLG_WM_MAG_10</strain>
    </source>
</reference>
<gene>
    <name evidence="1" type="ORF">HELGO_WM30264</name>
</gene>
<dbReference type="AlphaFoldDB" id="A0A6S6RY76"/>
<organism evidence="1">
    <name type="scientific">uncultured Aureispira sp</name>
    <dbReference type="NCBI Taxonomy" id="1331704"/>
    <lineage>
        <taxon>Bacteria</taxon>
        <taxon>Pseudomonadati</taxon>
        <taxon>Bacteroidota</taxon>
        <taxon>Saprospiria</taxon>
        <taxon>Saprospirales</taxon>
        <taxon>Saprospiraceae</taxon>
        <taxon>Aureispira</taxon>
        <taxon>environmental samples</taxon>
    </lineage>
</organism>
<accession>A0A6S6RY76</accession>
<proteinExistence type="predicted"/>
<dbReference type="EMBL" id="CACVAQ010000052">
    <property type="protein sequence ID" value="CAA6800274.1"/>
    <property type="molecule type" value="Genomic_DNA"/>
</dbReference>
<protein>
    <submittedName>
        <fullName evidence="1">Uncharacterized protein</fullName>
    </submittedName>
</protein>